<dbReference type="AlphaFoldDB" id="A0A101M130"/>
<sequence>MVTIRSRPNHTCRSTYKRAKQHCWLDLSFPLLFLSGLQTTVGRCSYIWIDN</sequence>
<geneLocation type="mitochondrion" evidence="1"/>
<gene>
    <name evidence="1" type="ORF">ABT39_MTgene4418</name>
</gene>
<name>A0A101M130_PICGL</name>
<comment type="caution">
    <text evidence="1">The sequence shown here is derived from an EMBL/GenBank/DDBJ whole genome shotgun (WGS) entry which is preliminary data.</text>
</comment>
<keyword evidence="1" id="KW-0496">Mitochondrion</keyword>
<dbReference type="EMBL" id="LKAM01000004">
    <property type="protein sequence ID" value="KUM49081.1"/>
    <property type="molecule type" value="Genomic_DNA"/>
</dbReference>
<organism evidence="1">
    <name type="scientific">Picea glauca</name>
    <name type="common">White spruce</name>
    <name type="synonym">Pinus glauca</name>
    <dbReference type="NCBI Taxonomy" id="3330"/>
    <lineage>
        <taxon>Eukaryota</taxon>
        <taxon>Viridiplantae</taxon>
        <taxon>Streptophyta</taxon>
        <taxon>Embryophyta</taxon>
        <taxon>Tracheophyta</taxon>
        <taxon>Spermatophyta</taxon>
        <taxon>Pinopsida</taxon>
        <taxon>Pinidae</taxon>
        <taxon>Conifers I</taxon>
        <taxon>Pinales</taxon>
        <taxon>Pinaceae</taxon>
        <taxon>Picea</taxon>
    </lineage>
</organism>
<reference evidence="1" key="1">
    <citation type="journal article" date="2015" name="Genome Biol. Evol.">
        <title>Organellar Genomes of White Spruce (Picea glauca): Assembly and Annotation.</title>
        <authorList>
            <person name="Jackman S.D."/>
            <person name="Warren R.L."/>
            <person name="Gibb E.A."/>
            <person name="Vandervalk B.P."/>
            <person name="Mohamadi H."/>
            <person name="Chu J."/>
            <person name="Raymond A."/>
            <person name="Pleasance S."/>
            <person name="Coope R."/>
            <person name="Wildung M.R."/>
            <person name="Ritland C.E."/>
            <person name="Bousquet J."/>
            <person name="Jones S.J."/>
            <person name="Bohlmann J."/>
            <person name="Birol I."/>
        </authorList>
    </citation>
    <scope>NUCLEOTIDE SEQUENCE [LARGE SCALE GENOMIC DNA]</scope>
    <source>
        <tissue evidence="1">Flushing bud</tissue>
    </source>
</reference>
<evidence type="ECO:0000313" key="1">
    <source>
        <dbReference type="EMBL" id="KUM49081.1"/>
    </source>
</evidence>
<protein>
    <submittedName>
        <fullName evidence="1">Uncharacterized protein</fullName>
    </submittedName>
</protein>
<accession>A0A101M130</accession>
<proteinExistence type="predicted"/>